<proteinExistence type="predicted"/>
<name>A0A9J6RGZ8_9BACI</name>
<dbReference type="EMBL" id="JAPRAT010000047">
    <property type="protein sequence ID" value="MCZ0704603.1"/>
    <property type="molecule type" value="Genomic_DNA"/>
</dbReference>
<accession>A0A9J6RGZ8</accession>
<comment type="caution">
    <text evidence="1">The sequence shown here is derived from an EMBL/GenBank/DDBJ whole genome shotgun (WGS) entry which is preliminary data.</text>
</comment>
<protein>
    <submittedName>
        <fullName evidence="1">Uncharacterized protein</fullName>
    </submittedName>
</protein>
<keyword evidence="2" id="KW-1185">Reference proteome</keyword>
<evidence type="ECO:0000313" key="2">
    <source>
        <dbReference type="Proteomes" id="UP001084197"/>
    </source>
</evidence>
<organism evidence="1 2">
    <name type="scientific">Natronobacillus azotifigens</name>
    <dbReference type="NCBI Taxonomy" id="472978"/>
    <lineage>
        <taxon>Bacteria</taxon>
        <taxon>Bacillati</taxon>
        <taxon>Bacillota</taxon>
        <taxon>Bacilli</taxon>
        <taxon>Bacillales</taxon>
        <taxon>Bacillaceae</taxon>
        <taxon>Natronobacillus</taxon>
    </lineage>
</organism>
<evidence type="ECO:0000313" key="1">
    <source>
        <dbReference type="EMBL" id="MCZ0704603.1"/>
    </source>
</evidence>
<reference evidence="1" key="1">
    <citation type="submission" date="2022-11" db="EMBL/GenBank/DDBJ databases">
        <title>WGS of Natronobacillus azotifigens 24KS-1, an anaerobic diazotrophic haloalkaliphile from soda-rich habitats.</title>
        <authorList>
            <person name="Sorokin D.Y."/>
            <person name="Merkel A.Y."/>
        </authorList>
    </citation>
    <scope>NUCLEOTIDE SEQUENCE</scope>
    <source>
        <strain evidence="1">24KS-1</strain>
    </source>
</reference>
<sequence length="62" mass="6887">MVEEKNCSSCGNHTFVEGKLDGYANVRPIDRIFAGGSGMIVRFCNHCGEVDSIKVEKPHKFK</sequence>
<dbReference type="RefSeq" id="WP_268781379.1">
    <property type="nucleotide sequence ID" value="NZ_JAPRAT010000047.1"/>
</dbReference>
<dbReference type="AlphaFoldDB" id="A0A9J6RGZ8"/>
<gene>
    <name evidence="1" type="ORF">OWO01_15435</name>
</gene>
<dbReference type="Proteomes" id="UP001084197">
    <property type="component" value="Unassembled WGS sequence"/>
</dbReference>